<gene>
    <name evidence="4" type="ORF">NJU99_09795</name>
</gene>
<name>A0ABY5E114_9BACT</name>
<evidence type="ECO:0000256" key="2">
    <source>
        <dbReference type="SAM" id="SignalP"/>
    </source>
</evidence>
<dbReference type="PANTHER" id="PTHR38731">
    <property type="entry name" value="LIPL45-RELATED LIPOPROTEIN-RELATED"/>
    <property type="match status" value="1"/>
</dbReference>
<feature type="compositionally biased region" description="Low complexity" evidence="1">
    <location>
        <begin position="227"/>
        <end position="249"/>
    </location>
</feature>
<evidence type="ECO:0000256" key="1">
    <source>
        <dbReference type="SAM" id="MobiDB-lite"/>
    </source>
</evidence>
<dbReference type="Proteomes" id="UP001060012">
    <property type="component" value="Chromosome"/>
</dbReference>
<proteinExistence type="predicted"/>
<evidence type="ECO:0000259" key="3">
    <source>
        <dbReference type="Pfam" id="PF04773"/>
    </source>
</evidence>
<feature type="chain" id="PRO_5046721929" evidence="2">
    <location>
        <begin position="20"/>
        <end position="895"/>
    </location>
</feature>
<keyword evidence="2" id="KW-0732">Signal</keyword>
<keyword evidence="5" id="KW-1185">Reference proteome</keyword>
<accession>A0ABY5E114</accession>
<evidence type="ECO:0000313" key="4">
    <source>
        <dbReference type="EMBL" id="UTJ05557.1"/>
    </source>
</evidence>
<reference evidence="4" key="1">
    <citation type="submission" date="2022-07" db="EMBL/GenBank/DDBJ databases">
        <title>Arcobacter roscoffensis sp. nov., a marine bacterium isolated from coastal seawater collected from Roscoff, France.</title>
        <authorList>
            <person name="Pascual J."/>
            <person name="Lepeaux C."/>
            <person name="Methner A."/>
            <person name="Overmann J."/>
        </authorList>
    </citation>
    <scope>NUCLEOTIDE SEQUENCE</scope>
    <source>
        <strain evidence="4">ARW1-2F2</strain>
    </source>
</reference>
<dbReference type="PANTHER" id="PTHR38731:SF1">
    <property type="entry name" value="FECR PROTEIN DOMAIN-CONTAINING PROTEIN"/>
    <property type="match status" value="1"/>
</dbReference>
<protein>
    <submittedName>
        <fullName evidence="4">FecR domain-containing protein</fullName>
    </submittedName>
</protein>
<sequence>MRHVLLFFFFVTISFASIAKVSTVVGEATVQRGEQKIIANVGLDIFEKDIINTSSNSKLQLIFKDNTIITLGKNSALDVNEYLYDTKTPKNSKANLNFFKGAFKAITGNIGKINKEKFKLRTKSSTIGIRGTVILANQTAIACLSGEISVTSQNRQVIVPQNQMTIIQDDGTLSKPVEYNQETLNELSNQLEPDANNSSDKNKDDNLNTANNNSKNEDSSLTNSGTSNENLDSLDNSNDSTDNDSSLISKKVEDVIEDSTNTEVETKDEAISFDLSGKALGAYVERQTSDARVNSFNYQDETDTDGTVGDFTAKREDSKISFDETLTKVSPNSENTTLSKKVEKTFTLGTPKDGGYTGHSDISDNSNPISFSYTTNSGTLSGNYKVEADNMGEVFAFYYDGDVFDISEGQGEYNELIVFGKKGSVDNEDKTKIYVYKDFASMSFKKNSSNHYTETKLDTSATGFQYYNSHLKSFTHLNKNFYASGAQEFIIGNNEKVKSYRNKYNFTYSNSSTNLNSYISASNNANLNFLGSDIQALNYSLSNSETTNTYGNSLGSSTTSGQTNGISFLQKDKIVDAKTSGTSNLKGYINADTYGTSSYDIHMRKASNNLSLDLNAQTGKITGTASVNNSEGDVDNQISMSFDGEIASDTSYYINDDIFGVMAKKGDSTYKAGNDEYDLNDNTGYLIAVPDGKIVDNEFKVFDSNDNPLTSDDDSSWGYWTAKFSDGSSSGSQFFVSPFATWVAGVETPTSVVDDVLNASSNTRYTFEGAVIGSVLNGSNGTIESIILDGSTANKVTLNFDLGAGDNALTSGVMNFSSKNTQWNMNINSSANVSNTGFSSSLSGTNITGNLEGKFYGSDSIKSVGGSFNSNLTQNPGADDSITHKAQGVFKALKK</sequence>
<feature type="domain" description="FecR protein" evidence="3">
    <location>
        <begin position="50"/>
        <end position="148"/>
    </location>
</feature>
<dbReference type="InterPro" id="IPR006860">
    <property type="entry name" value="FecR"/>
</dbReference>
<dbReference type="EMBL" id="CP100595">
    <property type="protein sequence ID" value="UTJ05557.1"/>
    <property type="molecule type" value="Genomic_DNA"/>
</dbReference>
<feature type="signal peptide" evidence="2">
    <location>
        <begin position="1"/>
        <end position="19"/>
    </location>
</feature>
<organism evidence="4 5">
    <name type="scientific">Arcobacter roscoffensis</name>
    <dbReference type="NCBI Taxonomy" id="2961520"/>
    <lineage>
        <taxon>Bacteria</taxon>
        <taxon>Pseudomonadati</taxon>
        <taxon>Campylobacterota</taxon>
        <taxon>Epsilonproteobacteria</taxon>
        <taxon>Campylobacterales</taxon>
        <taxon>Arcobacteraceae</taxon>
        <taxon>Arcobacter</taxon>
    </lineage>
</organism>
<dbReference type="Gene3D" id="2.60.120.1440">
    <property type="match status" value="1"/>
</dbReference>
<evidence type="ECO:0000313" key="5">
    <source>
        <dbReference type="Proteomes" id="UP001060012"/>
    </source>
</evidence>
<feature type="region of interest" description="Disordered" evidence="1">
    <location>
        <begin position="190"/>
        <end position="252"/>
    </location>
</feature>
<dbReference type="Pfam" id="PF04773">
    <property type="entry name" value="FecR"/>
    <property type="match status" value="1"/>
</dbReference>
<dbReference type="RefSeq" id="WP_254575738.1">
    <property type="nucleotide sequence ID" value="NZ_CP100595.1"/>
</dbReference>